<name>A0A4Q7ZSW4_9ACTN</name>
<evidence type="ECO:0000313" key="4">
    <source>
        <dbReference type="Proteomes" id="UP000292564"/>
    </source>
</evidence>
<dbReference type="OrthoDB" id="5621159at2"/>
<dbReference type="Proteomes" id="UP000292564">
    <property type="component" value="Unassembled WGS sequence"/>
</dbReference>
<dbReference type="InterPro" id="IPR036465">
    <property type="entry name" value="vWFA_dom_sf"/>
</dbReference>
<evidence type="ECO:0000313" key="3">
    <source>
        <dbReference type="EMBL" id="RZU53733.1"/>
    </source>
</evidence>
<feature type="transmembrane region" description="Helical" evidence="1">
    <location>
        <begin position="938"/>
        <end position="960"/>
    </location>
</feature>
<dbReference type="AlphaFoldDB" id="A0A4Q7ZSW4"/>
<dbReference type="EMBL" id="SHKY01000001">
    <property type="protein sequence ID" value="RZU53733.1"/>
    <property type="molecule type" value="Genomic_DNA"/>
</dbReference>
<dbReference type="RefSeq" id="WP_130512187.1">
    <property type="nucleotide sequence ID" value="NZ_SHKY01000001.1"/>
</dbReference>
<dbReference type="InterPro" id="IPR002035">
    <property type="entry name" value="VWF_A"/>
</dbReference>
<reference evidence="3 4" key="1">
    <citation type="submission" date="2019-02" db="EMBL/GenBank/DDBJ databases">
        <title>Sequencing the genomes of 1000 actinobacteria strains.</title>
        <authorList>
            <person name="Klenk H.-P."/>
        </authorList>
    </citation>
    <scope>NUCLEOTIDE SEQUENCE [LARGE SCALE GENOMIC DNA]</scope>
    <source>
        <strain evidence="3 4">DSM 45162</strain>
    </source>
</reference>
<keyword evidence="1" id="KW-0472">Membrane</keyword>
<comment type="caution">
    <text evidence="3">The sequence shown here is derived from an EMBL/GenBank/DDBJ whole genome shotgun (WGS) entry which is preliminary data.</text>
</comment>
<proteinExistence type="predicted"/>
<keyword evidence="4" id="KW-1185">Reference proteome</keyword>
<protein>
    <recommendedName>
        <fullName evidence="2">VWFA domain-containing protein</fullName>
    </recommendedName>
</protein>
<evidence type="ECO:0000259" key="2">
    <source>
        <dbReference type="SMART" id="SM00327"/>
    </source>
</evidence>
<dbReference type="Gene3D" id="3.40.50.410">
    <property type="entry name" value="von Willebrand factor, type A domain"/>
    <property type="match status" value="1"/>
</dbReference>
<feature type="domain" description="VWFA" evidence="2">
    <location>
        <begin position="452"/>
        <end position="613"/>
    </location>
</feature>
<keyword evidence="1" id="KW-1133">Transmembrane helix</keyword>
<dbReference type="SMART" id="SM00327">
    <property type="entry name" value="VWA"/>
    <property type="match status" value="1"/>
</dbReference>
<dbReference type="SUPFAM" id="SSF53300">
    <property type="entry name" value="vWA-like"/>
    <property type="match status" value="1"/>
</dbReference>
<sequence>MRQPDGFESIPPAASGGVSRRSLLAFVTAVSAAALTGCGLFDDDEPGPDADGAFGLWEQLRTSVRASPDHVAAAAERVVAGKDPEAILAFVRDQIVVYPSVGRSLDLVGDTRWGVRGTLRGGAGSARDKVETLADLYRRAGFKAEVLVGELADDVDLNSVFRPVRRSFEPKADEDTIARWHRAIGKPATTASDRLAAVRDEAKARTDLARQLADALPSRRAAEPAASRDRRVPLVKVVVNGKETYANPLVAGAKLGATHTTGEPSRGYLGAGSGLSVEVRLLAATTAEPTLPTTLVKAEYHAEDLIGRQLHVAFRPTAEMAELIHLRPQDLNTFTPTLAVAGPGLAADAAAKLAFSGSAISLTGQVIEVKDDEVLVDGEPLEAPAQADPRAGERVAKLQVDAAGGGFPDVSLRVSAFDAAGKPVTGLPASAFQLAEDQTKLALRLTANKQQPPRVMLVFDLSGSIKTGPEPKAFATELARRLFARNPSARVGVMAVSGGSRLDGFPLRTPEAVGDAVGRQSSVRSGIWESLKQANEERPTVIVIASDFEDDETDAARVAAMQSRVGSGAPIVAIGIGDVNRATQEKIVELTGGVATEGSDVERTVAATDEFLRRQEVRPYQLRYRAPADGPAERTVTLTAGKGIRATATYRVPAPDKRTAASGFAGIYLGVRVGYESEVIRVLAGVDPDSAGDGPLPATAVDEVQGLMFGTTLVSFEGAAPSVGTWLDDLLTARLGTKAFVEAAAAKDEKRLVSALEAGLPRLPSMVPALHPPVSGEGDLTFETGLRAVLHVHRPQFGTSTRVRRADVLPCTRWATLGGDRVRAFDRTLEQSAALALAEGVGFRTSTWSALKGKRLTLVPKGSVSSDQLAALPEASRVQWRRLLDNWDDYDRLMPADGTPVAFWAVEPDTGSMLGVLADGSGGGASSDPERDIARDSAIISLVMSALGLGGFAVGAFVAYGKAISAQMRRYAHVIENLDQPNVAELAKAANQAAIDDVTNAFWDKVTGPAEAMAKKELMEKLAPWLISRATGLDKADAKFLIDAVEEVNGYLDLLDTAVTAAGLDEDE</sequence>
<accession>A0A4Q7ZSW4</accession>
<evidence type="ECO:0000256" key="1">
    <source>
        <dbReference type="SAM" id="Phobius"/>
    </source>
</evidence>
<dbReference type="PROSITE" id="PS51318">
    <property type="entry name" value="TAT"/>
    <property type="match status" value="1"/>
</dbReference>
<keyword evidence="1" id="KW-0812">Transmembrane</keyword>
<dbReference type="CDD" id="cd00198">
    <property type="entry name" value="vWFA"/>
    <property type="match status" value="1"/>
</dbReference>
<gene>
    <name evidence="3" type="ORF">EV385_5667</name>
</gene>
<organism evidence="3 4">
    <name type="scientific">Krasilnikovia cinnamomea</name>
    <dbReference type="NCBI Taxonomy" id="349313"/>
    <lineage>
        <taxon>Bacteria</taxon>
        <taxon>Bacillati</taxon>
        <taxon>Actinomycetota</taxon>
        <taxon>Actinomycetes</taxon>
        <taxon>Micromonosporales</taxon>
        <taxon>Micromonosporaceae</taxon>
        <taxon>Krasilnikovia</taxon>
    </lineage>
</organism>
<dbReference type="InterPro" id="IPR006311">
    <property type="entry name" value="TAT_signal"/>
</dbReference>